<dbReference type="EMBL" id="JAGJRS010000003">
    <property type="protein sequence ID" value="MBP1472819.1"/>
    <property type="molecule type" value="Genomic_DNA"/>
</dbReference>
<dbReference type="RefSeq" id="WP_209614557.1">
    <property type="nucleotide sequence ID" value="NZ_JAGJRS010000003.1"/>
</dbReference>
<evidence type="ECO:0000313" key="2">
    <source>
        <dbReference type="EMBL" id="MBP1472819.1"/>
    </source>
</evidence>
<evidence type="ECO:0000256" key="1">
    <source>
        <dbReference type="SAM" id="Phobius"/>
    </source>
</evidence>
<organism evidence="2 3">
    <name type="scientific">Frateuria flava</name>
    <dbReference type="NCBI Taxonomy" id="2821489"/>
    <lineage>
        <taxon>Bacteria</taxon>
        <taxon>Pseudomonadati</taxon>
        <taxon>Pseudomonadota</taxon>
        <taxon>Gammaproteobacteria</taxon>
        <taxon>Lysobacterales</taxon>
        <taxon>Rhodanobacteraceae</taxon>
        <taxon>Frateuria</taxon>
    </lineage>
</organism>
<dbReference type="InterPro" id="IPR021354">
    <property type="entry name" value="DUF2975"/>
</dbReference>
<reference evidence="2 3" key="1">
    <citation type="submission" date="2021-04" db="EMBL/GenBank/DDBJ databases">
        <authorList>
            <person name="Huq M.A."/>
        </authorList>
    </citation>
    <scope>NUCLEOTIDE SEQUENCE [LARGE SCALE GENOMIC DNA]</scope>
    <source>
        <strain evidence="2 3">MAH-13</strain>
    </source>
</reference>
<feature type="transmembrane region" description="Helical" evidence="1">
    <location>
        <begin position="87"/>
        <end position="109"/>
    </location>
</feature>
<accession>A0ABS4DIE0</accession>
<proteinExistence type="predicted"/>
<name>A0ABS4DIE0_9GAMM</name>
<sequence>MSGPNRFQHQCRLLRHVAGFVWVCLALLLVLPYLIVPLTSLLARGDTSGHGWRDLLLAGVHVVPGAFYLWGLWAVRRALDELAQGRLFAAAVARALRQIGSAVMVGALFNLFAVTNLTRVIEHGRGGYAYFDLSGIMLVIIGAALMLLARLVEQARRMQAELDEIL</sequence>
<keyword evidence="1" id="KW-0812">Transmembrane</keyword>
<feature type="transmembrane region" description="Helical" evidence="1">
    <location>
        <begin position="12"/>
        <end position="35"/>
    </location>
</feature>
<dbReference type="Pfam" id="PF11188">
    <property type="entry name" value="DUF2975"/>
    <property type="match status" value="1"/>
</dbReference>
<comment type="caution">
    <text evidence="2">The sequence shown here is derived from an EMBL/GenBank/DDBJ whole genome shotgun (WGS) entry which is preliminary data.</text>
</comment>
<gene>
    <name evidence="2" type="ORF">J7I44_00790</name>
</gene>
<feature type="transmembrane region" description="Helical" evidence="1">
    <location>
        <begin position="129"/>
        <end position="149"/>
    </location>
</feature>
<evidence type="ECO:0000313" key="3">
    <source>
        <dbReference type="Proteomes" id="UP000823790"/>
    </source>
</evidence>
<keyword evidence="3" id="KW-1185">Reference proteome</keyword>
<protein>
    <submittedName>
        <fullName evidence="2">DUF2975 domain-containing protein</fullName>
    </submittedName>
</protein>
<feature type="transmembrane region" description="Helical" evidence="1">
    <location>
        <begin position="55"/>
        <end position="75"/>
    </location>
</feature>
<keyword evidence="1" id="KW-1133">Transmembrane helix</keyword>
<keyword evidence="1" id="KW-0472">Membrane</keyword>
<dbReference type="Proteomes" id="UP000823790">
    <property type="component" value="Unassembled WGS sequence"/>
</dbReference>